<dbReference type="RefSeq" id="WP_310342371.1">
    <property type="nucleotide sequence ID" value="NZ_JAVDXO010000004.1"/>
</dbReference>
<dbReference type="Proteomes" id="UP001268089">
    <property type="component" value="Unassembled WGS sequence"/>
</dbReference>
<dbReference type="Pfam" id="PF04536">
    <property type="entry name" value="TPM_phosphatase"/>
    <property type="match status" value="1"/>
</dbReference>
<dbReference type="PANTHER" id="PTHR30373:SF8">
    <property type="entry name" value="BLL7265 PROTEIN"/>
    <property type="match status" value="1"/>
</dbReference>
<reference evidence="2 3" key="1">
    <citation type="submission" date="2023-07" db="EMBL/GenBank/DDBJ databases">
        <title>Sorghum-associated microbial communities from plants grown in Nebraska, USA.</title>
        <authorList>
            <person name="Schachtman D."/>
        </authorList>
    </citation>
    <scope>NUCLEOTIDE SEQUENCE [LARGE SCALE GENOMIC DNA]</scope>
    <source>
        <strain evidence="2 3">BE308</strain>
    </source>
</reference>
<organism evidence="2 3">
    <name type="scientific">Rhodoferax saidenbachensis</name>
    <dbReference type="NCBI Taxonomy" id="1484693"/>
    <lineage>
        <taxon>Bacteria</taxon>
        <taxon>Pseudomonadati</taxon>
        <taxon>Pseudomonadota</taxon>
        <taxon>Betaproteobacteria</taxon>
        <taxon>Burkholderiales</taxon>
        <taxon>Comamonadaceae</taxon>
        <taxon>Rhodoferax</taxon>
    </lineage>
</organism>
<accession>A0ABU1ZPL2</accession>
<proteinExistence type="predicted"/>
<dbReference type="InterPro" id="IPR007621">
    <property type="entry name" value="TPM_dom"/>
</dbReference>
<dbReference type="EMBL" id="JAVDXO010000004">
    <property type="protein sequence ID" value="MDR7306820.1"/>
    <property type="molecule type" value="Genomic_DNA"/>
</dbReference>
<sequence length="171" mass="19062">MIERLQRLFKHRWMEDAGRVLPADALQRLQARVTASEQQHSGEIRICVEAGLPNSYLLRPDTTAALLRQRALAQFGRLRVWDTEHNNGVLIYLCLAERAIELVADRGVDRVVPAEQWQGVVQQLATALRAGQYEQGLAQSIDAVCAVLTQHFALLPGQHNPNELPDAPALS</sequence>
<name>A0ABU1ZPL2_9BURK</name>
<gene>
    <name evidence="2" type="ORF">J2X15_002106</name>
</gene>
<evidence type="ECO:0000313" key="3">
    <source>
        <dbReference type="Proteomes" id="UP001268089"/>
    </source>
</evidence>
<comment type="caution">
    <text evidence="2">The sequence shown here is derived from an EMBL/GenBank/DDBJ whole genome shotgun (WGS) entry which is preliminary data.</text>
</comment>
<evidence type="ECO:0000259" key="1">
    <source>
        <dbReference type="Pfam" id="PF04536"/>
    </source>
</evidence>
<dbReference type="PANTHER" id="PTHR30373">
    <property type="entry name" value="UPF0603 PROTEIN YGCG"/>
    <property type="match status" value="1"/>
</dbReference>
<keyword evidence="3" id="KW-1185">Reference proteome</keyword>
<dbReference type="Gene3D" id="3.10.310.50">
    <property type="match status" value="1"/>
</dbReference>
<feature type="domain" description="TPM" evidence="1">
    <location>
        <begin position="16"/>
        <end position="146"/>
    </location>
</feature>
<evidence type="ECO:0000313" key="2">
    <source>
        <dbReference type="EMBL" id="MDR7306820.1"/>
    </source>
</evidence>
<protein>
    <submittedName>
        <fullName evidence="2">Membrane protein</fullName>
    </submittedName>
</protein>